<dbReference type="Proteomes" id="UP000294299">
    <property type="component" value="Chromosome NFRAN"/>
</dbReference>
<dbReference type="EMBL" id="LR216287">
    <property type="protein sequence ID" value="VFJ14462.1"/>
    <property type="molecule type" value="Genomic_DNA"/>
</dbReference>
<proteinExistence type="predicted"/>
<dbReference type="AlphaFoldDB" id="A0A484IFP9"/>
<evidence type="ECO:0000256" key="1">
    <source>
        <dbReference type="SAM" id="Phobius"/>
    </source>
</evidence>
<dbReference type="KEGG" id="nfn:NFRAN_2140"/>
<evidence type="ECO:0000313" key="2">
    <source>
        <dbReference type="EMBL" id="VFJ14462.1"/>
    </source>
</evidence>
<protein>
    <submittedName>
        <fullName evidence="2">Uncharacterized protein</fullName>
    </submittedName>
</protein>
<accession>A0A484IFP9</accession>
<gene>
    <name evidence="2" type="ORF">NFRAN_2140</name>
</gene>
<name>A0A484IFP9_9ARCH</name>
<keyword evidence="1" id="KW-1133">Transmembrane helix</keyword>
<keyword evidence="3" id="KW-1185">Reference proteome</keyword>
<reference evidence="2 3" key="1">
    <citation type="submission" date="2019-02" db="EMBL/GenBank/DDBJ databases">
        <authorList>
            <person name="Lehtovirta-Morley E L."/>
        </authorList>
    </citation>
    <scope>NUCLEOTIDE SEQUENCE [LARGE SCALE GENOMIC DNA]</scope>
    <source>
        <strain evidence="2">NFRAN1</strain>
    </source>
</reference>
<evidence type="ECO:0000313" key="3">
    <source>
        <dbReference type="Proteomes" id="UP000294299"/>
    </source>
</evidence>
<keyword evidence="1" id="KW-0812">Transmembrane</keyword>
<organism evidence="2 3">
    <name type="scientific">Candidatus Nitrosocosmicus franklandianus</name>
    <dbReference type="NCBI Taxonomy" id="1798806"/>
    <lineage>
        <taxon>Archaea</taxon>
        <taxon>Nitrososphaerota</taxon>
        <taxon>Nitrososphaeria</taxon>
        <taxon>Nitrososphaerales</taxon>
        <taxon>Nitrososphaeraceae</taxon>
        <taxon>Candidatus Nitrosocosmicus</taxon>
    </lineage>
</organism>
<keyword evidence="1" id="KW-0472">Membrane</keyword>
<feature type="transmembrane region" description="Helical" evidence="1">
    <location>
        <begin position="21"/>
        <end position="43"/>
    </location>
</feature>
<sequence length="70" mass="8355">MNLKYIYILINKNLSKAFFIVYCYAHLIQQIFIILTVLIASGLRNLPDPYDFGYNKDYDWSESILFLKVR</sequence>